<organism evidence="1 2">
    <name type="scientific">Halosquirtibacter laminarini</name>
    <dbReference type="NCBI Taxonomy" id="3374600"/>
    <lineage>
        <taxon>Bacteria</taxon>
        <taxon>Pseudomonadati</taxon>
        <taxon>Bacteroidota</taxon>
        <taxon>Bacteroidia</taxon>
        <taxon>Marinilabiliales</taxon>
        <taxon>Prolixibacteraceae</taxon>
        <taxon>Halosquirtibacter</taxon>
    </lineage>
</organism>
<protein>
    <submittedName>
        <fullName evidence="1">WYL domain-containing protein</fullName>
    </submittedName>
</protein>
<name>A0AC61NIE9_9BACT</name>
<dbReference type="EMBL" id="CP081303">
    <property type="protein sequence ID" value="QZE15478.1"/>
    <property type="molecule type" value="Genomic_DNA"/>
</dbReference>
<evidence type="ECO:0000313" key="2">
    <source>
        <dbReference type="Proteomes" id="UP000826212"/>
    </source>
</evidence>
<accession>A0AC61NIE9</accession>
<sequence>MATNKHATIRYNTLDRCFRNPRRKYFMDDLIEECCQSLSLQTGITSGVQRRQIYDDIDFMESEAGFDIELNRLKDGRKTYYRYADPNFSIKKQLLNDQEVDQIKEALVTLKRFKGLPQFEWIDEITTRLESSFSLVSDQESAILFDQNIYLKGLNHISSLYYAIINRQVLRISYQSFKQDKPKDYLFSPHLLKQFNNRWFIFGFMDGYTNHTNLSLDRICEVEVAERAIFQESKLNFEELFEDMVGVTIPRDAQVERVFIKVNEGLKPYILSKPIHGSQKVIDHQDFMIELQVYINFELTSQLLSFGKDIEVIEPLHLRHKLTSILKDSLERYL</sequence>
<gene>
    <name evidence="1" type="ORF">K4L44_06510</name>
</gene>
<keyword evidence="2" id="KW-1185">Reference proteome</keyword>
<evidence type="ECO:0000313" key="1">
    <source>
        <dbReference type="EMBL" id="QZE15478.1"/>
    </source>
</evidence>
<reference evidence="1" key="1">
    <citation type="submission" date="2021-08" db="EMBL/GenBank/DDBJ databases">
        <title>Novel anaerobic bacterium isolated from sea squirt in East Sea, Republic of Korea.</title>
        <authorList>
            <person name="Nguyen T.H."/>
            <person name="Li Z."/>
            <person name="Lee Y.-J."/>
            <person name="Ko J."/>
            <person name="Kim S.-G."/>
        </authorList>
    </citation>
    <scope>NUCLEOTIDE SEQUENCE</scope>
    <source>
        <strain evidence="1">KCTC 25031</strain>
    </source>
</reference>
<proteinExistence type="predicted"/>
<dbReference type="Proteomes" id="UP000826212">
    <property type="component" value="Chromosome"/>
</dbReference>